<evidence type="ECO:0000256" key="2">
    <source>
        <dbReference type="SAM" id="SignalP"/>
    </source>
</evidence>
<feature type="signal peptide" evidence="2">
    <location>
        <begin position="1"/>
        <end position="20"/>
    </location>
</feature>
<keyword evidence="1" id="KW-0812">Transmembrane</keyword>
<keyword evidence="4" id="KW-1185">Reference proteome</keyword>
<dbReference type="RefSeq" id="WP_170316903.1">
    <property type="nucleotide sequence ID" value="NZ_BAAABN010000014.1"/>
</dbReference>
<evidence type="ECO:0000256" key="1">
    <source>
        <dbReference type="SAM" id="Phobius"/>
    </source>
</evidence>
<reference evidence="3 4" key="1">
    <citation type="submission" date="2019-10" db="EMBL/GenBank/DDBJ databases">
        <title>Whole genome shotgun sequence of Acrocarpospora corrugata NBRC 13972.</title>
        <authorList>
            <person name="Ichikawa N."/>
            <person name="Kimura A."/>
            <person name="Kitahashi Y."/>
            <person name="Komaki H."/>
            <person name="Oguchi A."/>
        </authorList>
    </citation>
    <scope>NUCLEOTIDE SEQUENCE [LARGE SCALE GENOMIC DNA]</scope>
    <source>
        <strain evidence="3 4">NBRC 13972</strain>
    </source>
</reference>
<evidence type="ECO:0008006" key="5">
    <source>
        <dbReference type="Google" id="ProtNLM"/>
    </source>
</evidence>
<sequence>MIHAVAAVALAALPLGTAAAQPSGPPSPKPEPSFALNIAIDNGQTVVRQGDRLTYTTEITNSGAVGSPALWISQNMVPGLRLLSSTPEAEVSSERLEWSRSLAAGEKARFSSTVEVGELSAHLRRLAVVACAAVRDAGRPIVCSAHSDQLAPAAAGLPSESGGGQWYLLAGIGGFLLIVVAFTARRLLRRRPAERGLPPA</sequence>
<organism evidence="3 4">
    <name type="scientific">Acrocarpospora corrugata</name>
    <dbReference type="NCBI Taxonomy" id="35763"/>
    <lineage>
        <taxon>Bacteria</taxon>
        <taxon>Bacillati</taxon>
        <taxon>Actinomycetota</taxon>
        <taxon>Actinomycetes</taxon>
        <taxon>Streptosporangiales</taxon>
        <taxon>Streptosporangiaceae</taxon>
        <taxon>Acrocarpospora</taxon>
    </lineage>
</organism>
<dbReference type="AlphaFoldDB" id="A0A5M3VXY5"/>
<accession>A0A5M3VXY5</accession>
<feature type="chain" id="PRO_5024313890" description="DUF11 domain-containing protein" evidence="2">
    <location>
        <begin position="21"/>
        <end position="200"/>
    </location>
</feature>
<evidence type="ECO:0000313" key="3">
    <source>
        <dbReference type="EMBL" id="GES00592.1"/>
    </source>
</evidence>
<dbReference type="EMBL" id="BLAD01000045">
    <property type="protein sequence ID" value="GES00592.1"/>
    <property type="molecule type" value="Genomic_DNA"/>
</dbReference>
<name>A0A5M3VXY5_9ACTN</name>
<comment type="caution">
    <text evidence="3">The sequence shown here is derived from an EMBL/GenBank/DDBJ whole genome shotgun (WGS) entry which is preliminary data.</text>
</comment>
<keyword evidence="2" id="KW-0732">Signal</keyword>
<keyword evidence="1" id="KW-1133">Transmembrane helix</keyword>
<dbReference type="Proteomes" id="UP000334990">
    <property type="component" value="Unassembled WGS sequence"/>
</dbReference>
<gene>
    <name evidence="3" type="ORF">Acor_26560</name>
</gene>
<protein>
    <recommendedName>
        <fullName evidence="5">DUF11 domain-containing protein</fullName>
    </recommendedName>
</protein>
<proteinExistence type="predicted"/>
<keyword evidence="1" id="KW-0472">Membrane</keyword>
<feature type="transmembrane region" description="Helical" evidence="1">
    <location>
        <begin position="166"/>
        <end position="188"/>
    </location>
</feature>
<evidence type="ECO:0000313" key="4">
    <source>
        <dbReference type="Proteomes" id="UP000334990"/>
    </source>
</evidence>